<evidence type="ECO:0000256" key="1">
    <source>
        <dbReference type="SAM" id="MobiDB-lite"/>
    </source>
</evidence>
<evidence type="ECO:0000313" key="2">
    <source>
        <dbReference type="EMBL" id="KAF6134964.1"/>
    </source>
</evidence>
<reference evidence="2 3" key="1">
    <citation type="journal article" date="2020" name="IScience">
        <title>Genome Sequencing of the Endangered Kingdonia uniflora (Circaeasteraceae, Ranunculales) Reveals Potential Mechanisms of Evolutionary Specialization.</title>
        <authorList>
            <person name="Sun Y."/>
            <person name="Deng T."/>
            <person name="Zhang A."/>
            <person name="Moore M.J."/>
            <person name="Landis J.B."/>
            <person name="Lin N."/>
            <person name="Zhang H."/>
            <person name="Zhang X."/>
            <person name="Huang J."/>
            <person name="Zhang X."/>
            <person name="Sun H."/>
            <person name="Wang H."/>
        </authorList>
    </citation>
    <scope>NUCLEOTIDE SEQUENCE [LARGE SCALE GENOMIC DNA]</scope>
    <source>
        <strain evidence="2">TB1705</strain>
        <tissue evidence="2">Leaf</tissue>
    </source>
</reference>
<proteinExistence type="predicted"/>
<dbReference type="InterPro" id="IPR012438">
    <property type="entry name" value="DUF1639"/>
</dbReference>
<dbReference type="Pfam" id="PF07797">
    <property type="entry name" value="DUF1639"/>
    <property type="match status" value="1"/>
</dbReference>
<dbReference type="EMBL" id="JACGCM010002822">
    <property type="protein sequence ID" value="KAF6134964.1"/>
    <property type="molecule type" value="Genomic_DNA"/>
</dbReference>
<organism evidence="2 3">
    <name type="scientific">Kingdonia uniflora</name>
    <dbReference type="NCBI Taxonomy" id="39325"/>
    <lineage>
        <taxon>Eukaryota</taxon>
        <taxon>Viridiplantae</taxon>
        <taxon>Streptophyta</taxon>
        <taxon>Embryophyta</taxon>
        <taxon>Tracheophyta</taxon>
        <taxon>Spermatophyta</taxon>
        <taxon>Magnoliopsida</taxon>
        <taxon>Ranunculales</taxon>
        <taxon>Circaeasteraceae</taxon>
        <taxon>Kingdonia</taxon>
    </lineage>
</organism>
<feature type="compositionally biased region" description="Basic and acidic residues" evidence="1">
    <location>
        <begin position="81"/>
        <end position="93"/>
    </location>
</feature>
<protein>
    <submittedName>
        <fullName evidence="2">Uncharacterized protein</fullName>
    </submittedName>
</protein>
<gene>
    <name evidence="2" type="ORF">GIB67_037491</name>
</gene>
<comment type="caution">
    <text evidence="2">The sequence shown here is derived from an EMBL/GenBank/DDBJ whole genome shotgun (WGS) entry which is preliminary data.</text>
</comment>
<accession>A0A7J7KXG3</accession>
<dbReference type="Proteomes" id="UP000541444">
    <property type="component" value="Unassembled WGS sequence"/>
</dbReference>
<feature type="region of interest" description="Disordered" evidence="1">
    <location>
        <begin position="74"/>
        <end position="136"/>
    </location>
</feature>
<dbReference type="AlphaFoldDB" id="A0A7J7KXG3"/>
<sequence length="220" mass="24768">MAMVPERSNPLHNFSMPHLKWGNQRLLRCMKVNPNEGITSSSRRSSSGMVGNNGCNGVDEIEAQVLLHLHKGANKKGFSGSEEKQPEKDDSEAAKTVVEKPWNLRTRRAACKSPDNKPSKSSKLSPPRKRIEKNHPVVVSPPKLVRLRGVGEKKERGKFSLSLPRDEIEEDYVGMFGVRPPRRPKKRVRIIQRQLDALLPGSCLYEVTADLYKIPNELES</sequence>
<dbReference type="OrthoDB" id="769821at2759"/>
<evidence type="ECO:0000313" key="3">
    <source>
        <dbReference type="Proteomes" id="UP000541444"/>
    </source>
</evidence>
<name>A0A7J7KXG3_9MAGN</name>
<keyword evidence="3" id="KW-1185">Reference proteome</keyword>
<dbReference type="PANTHER" id="PTHR33130">
    <property type="entry name" value="PUTATIVE (DUF1639)-RELATED"/>
    <property type="match status" value="1"/>
</dbReference>
<dbReference type="PANTHER" id="PTHR33130:SF43">
    <property type="entry name" value="OS01G0688600 PROTEIN"/>
    <property type="match status" value="1"/>
</dbReference>